<protein>
    <recommendedName>
        <fullName evidence="3">Nucleotidyl transferase AbiEii toxin, Type IV TA system</fullName>
    </recommendedName>
</protein>
<sequence>METAAERLGPLADEIVFLGGCATGLLLTDPGAPVVRATQDVDVISELTTMIEYHRFAEKLRQRGFQEDQGEDAVICRWRADKVILDVMPTSPKVFGFGNEWYKPALDAAESVSLPSGARIRMVTTPYFLATKLAAFEGRGHGDYMASHDMEDILAVLDGRAEVTGEVQQSSEPLKQHLAQRFRALLTERDFMDALPGHLPGDDASQARLPILIRRLETLAELA</sequence>
<evidence type="ECO:0000313" key="1">
    <source>
        <dbReference type="EMBL" id="MDT0633651.1"/>
    </source>
</evidence>
<proteinExistence type="predicted"/>
<name>A0ABU3BX06_9GAMM</name>
<gene>
    <name evidence="1" type="ORF">RM532_01630</name>
</gene>
<dbReference type="EMBL" id="JAVRIB010000001">
    <property type="protein sequence ID" value="MDT0633651.1"/>
    <property type="molecule type" value="Genomic_DNA"/>
</dbReference>
<dbReference type="Proteomes" id="UP001251857">
    <property type="component" value="Unassembled WGS sequence"/>
</dbReference>
<reference evidence="1 2" key="1">
    <citation type="submission" date="2023-09" db="EMBL/GenBank/DDBJ databases">
        <authorList>
            <person name="Rey-Velasco X."/>
        </authorList>
    </citation>
    <scope>NUCLEOTIDE SEQUENCE [LARGE SCALE GENOMIC DNA]</scope>
    <source>
        <strain evidence="1 2">W335</strain>
    </source>
</reference>
<keyword evidence="2" id="KW-1185">Reference proteome</keyword>
<accession>A0ABU3BX06</accession>
<organism evidence="1 2">
    <name type="scientific">Spectribacter hydrogenoxidans</name>
    <dbReference type="NCBI Taxonomy" id="3075608"/>
    <lineage>
        <taxon>Bacteria</taxon>
        <taxon>Pseudomonadati</taxon>
        <taxon>Pseudomonadota</taxon>
        <taxon>Gammaproteobacteria</taxon>
        <taxon>Salinisphaerales</taxon>
        <taxon>Salinisphaeraceae</taxon>
        <taxon>Spectribacter</taxon>
    </lineage>
</organism>
<comment type="caution">
    <text evidence="1">The sequence shown here is derived from an EMBL/GenBank/DDBJ whole genome shotgun (WGS) entry which is preliminary data.</text>
</comment>
<evidence type="ECO:0000313" key="2">
    <source>
        <dbReference type="Proteomes" id="UP001251857"/>
    </source>
</evidence>
<evidence type="ECO:0008006" key="3">
    <source>
        <dbReference type="Google" id="ProtNLM"/>
    </source>
</evidence>
<dbReference type="RefSeq" id="WP_311651364.1">
    <property type="nucleotide sequence ID" value="NZ_JAVRIB010000001.1"/>
</dbReference>